<dbReference type="InterPro" id="IPR003782">
    <property type="entry name" value="SCO1/SenC"/>
</dbReference>
<feature type="binding site" evidence="2">
    <location>
        <position position="433"/>
    </location>
    <ligand>
        <name>Cu cation</name>
        <dbReference type="ChEBI" id="CHEBI:23378"/>
    </ligand>
</feature>
<keyword evidence="4" id="KW-1133">Transmembrane helix</keyword>
<dbReference type="InterPro" id="IPR029058">
    <property type="entry name" value="AB_hydrolase_fold"/>
</dbReference>
<keyword evidence="2" id="KW-0479">Metal-binding</keyword>
<dbReference type="SUPFAM" id="SSF53474">
    <property type="entry name" value="alpha/beta-Hydrolases"/>
    <property type="match status" value="1"/>
</dbReference>
<keyword evidence="7" id="KW-1185">Reference proteome</keyword>
<dbReference type="GO" id="GO:0033617">
    <property type="term" value="P:mitochondrial respiratory chain complex IV assembly"/>
    <property type="evidence" value="ECO:0007669"/>
    <property type="project" value="TreeGrafter"/>
</dbReference>
<dbReference type="Gene3D" id="3.40.30.10">
    <property type="entry name" value="Glutaredoxin"/>
    <property type="match status" value="1"/>
</dbReference>
<evidence type="ECO:0000256" key="2">
    <source>
        <dbReference type="PIRSR" id="PIRSR603782-1"/>
    </source>
</evidence>
<dbReference type="CDD" id="cd02968">
    <property type="entry name" value="SCO"/>
    <property type="match status" value="1"/>
</dbReference>
<protein>
    <submittedName>
        <fullName evidence="6">Protein SCO1-like protein, mitochondrial</fullName>
    </submittedName>
</protein>
<keyword evidence="3" id="KW-1015">Disulfide bond</keyword>
<comment type="similarity">
    <text evidence="1">Belongs to the SCO1/2 family.</text>
</comment>
<proteinExistence type="inferred from homology"/>
<dbReference type="OrthoDB" id="270009at2759"/>
<dbReference type="FunFam" id="3.40.30.10:FF:000013">
    <property type="entry name" value="Blast:Protein SCO1 homolog, mitochondrial"/>
    <property type="match status" value="1"/>
</dbReference>
<dbReference type="Pfam" id="PF00151">
    <property type="entry name" value="Lipase"/>
    <property type="match status" value="1"/>
</dbReference>
<reference evidence="6 7" key="1">
    <citation type="submission" date="2015-07" db="EMBL/GenBank/DDBJ databases">
        <title>The genome of Habropoda laboriosa.</title>
        <authorList>
            <person name="Pan H."/>
            <person name="Kapheim K."/>
        </authorList>
    </citation>
    <scope>NUCLEOTIDE SEQUENCE [LARGE SCALE GENOMIC DNA]</scope>
    <source>
        <strain evidence="6">0110345459</strain>
    </source>
</reference>
<dbReference type="AlphaFoldDB" id="A0A0L7RA41"/>
<evidence type="ECO:0000256" key="3">
    <source>
        <dbReference type="PIRSR" id="PIRSR603782-2"/>
    </source>
</evidence>
<evidence type="ECO:0000256" key="1">
    <source>
        <dbReference type="ARBA" id="ARBA00010996"/>
    </source>
</evidence>
<dbReference type="InterPro" id="IPR036249">
    <property type="entry name" value="Thioredoxin-like_sf"/>
</dbReference>
<dbReference type="GO" id="GO:0046872">
    <property type="term" value="F:metal ion binding"/>
    <property type="evidence" value="ECO:0007669"/>
    <property type="project" value="UniProtKB-KW"/>
</dbReference>
<accession>A0A0L7RA41</accession>
<evidence type="ECO:0000259" key="5">
    <source>
        <dbReference type="Pfam" id="PF00151"/>
    </source>
</evidence>
<dbReference type="GO" id="GO:0005739">
    <property type="term" value="C:mitochondrion"/>
    <property type="evidence" value="ECO:0007669"/>
    <property type="project" value="GOC"/>
</dbReference>
<dbReference type="SUPFAM" id="SSF52833">
    <property type="entry name" value="Thioredoxin-like"/>
    <property type="match status" value="1"/>
</dbReference>
<feature type="disulfide bond" description="Redox-active" evidence="3">
    <location>
        <begin position="343"/>
        <end position="347"/>
    </location>
</feature>
<dbReference type="PANTHER" id="PTHR12151:SF5">
    <property type="entry name" value="AT19154P"/>
    <property type="match status" value="1"/>
</dbReference>
<feature type="binding site" evidence="2">
    <location>
        <position position="343"/>
    </location>
    <ligand>
        <name>Cu cation</name>
        <dbReference type="ChEBI" id="CHEBI:23378"/>
    </ligand>
</feature>
<keyword evidence="4" id="KW-0472">Membrane</keyword>
<dbReference type="PANTHER" id="PTHR12151">
    <property type="entry name" value="ELECTRON TRANSPORT PROTIN SCO1/SENC FAMILY MEMBER"/>
    <property type="match status" value="1"/>
</dbReference>
<sequence length="490" mass="56050">MRFTDTQINSGILVDDCKGNCNVSEDMLTKEIACSHLRAWSYFLESVRMTNPTCNFTAWPCPKGRRSYANGMCFPMESTMWSQEMGYRANRGPLGIYYLPTTEKEPFCGQPLRASVITSKDAPETSGILFIKSMQRNSMINYRLRYAISSRKNKSMTFYNIAAAEFQLSSSNQITINTTVWYEKSKGDDNEDTIRKPISDALFVNKVVIEDRKGNKGPNQIFKKGTFHLQHFRQYCPQVRRVNTSMNLFQCTEVNRKKASILKRNPITWKSVIGTSTIGAILLLYMYYLQDTKDKQLERERRRELGKAAIGGRFELVDPEGKTVKSEDFLGQWVLIYFGFTHCPDICPDELEKMTDIVNTLETKHNLKVQPIFISVDPDRDTPEVVGKYIKEFSDKILGLTGNKEQVAKVCKAYRVYYSNGPKDSDSDYIVDHTIIIYLVDPDGLFVDYYGLTHTAEQVVHSVCINKIKYDNLKSDSWIPSISLKSPLPA</sequence>
<dbReference type="Proteomes" id="UP000053825">
    <property type="component" value="Unassembled WGS sequence"/>
</dbReference>
<feature type="transmembrane region" description="Helical" evidence="4">
    <location>
        <begin position="267"/>
        <end position="288"/>
    </location>
</feature>
<feature type="binding site" evidence="2">
    <location>
        <position position="347"/>
    </location>
    <ligand>
        <name>Cu cation</name>
        <dbReference type="ChEBI" id="CHEBI:23378"/>
    </ligand>
</feature>
<dbReference type="GO" id="GO:0016298">
    <property type="term" value="F:lipase activity"/>
    <property type="evidence" value="ECO:0007669"/>
    <property type="project" value="InterPro"/>
</dbReference>
<keyword evidence="4" id="KW-0812">Transmembrane</keyword>
<feature type="domain" description="Lipase" evidence="5">
    <location>
        <begin position="29"/>
        <end position="107"/>
    </location>
</feature>
<dbReference type="InterPro" id="IPR013818">
    <property type="entry name" value="Lipase"/>
</dbReference>
<dbReference type="Gene3D" id="3.40.50.1820">
    <property type="entry name" value="alpha/beta hydrolase"/>
    <property type="match status" value="1"/>
</dbReference>
<evidence type="ECO:0000313" key="7">
    <source>
        <dbReference type="Proteomes" id="UP000053825"/>
    </source>
</evidence>
<evidence type="ECO:0000313" key="6">
    <source>
        <dbReference type="EMBL" id="KOC67728.1"/>
    </source>
</evidence>
<keyword evidence="2" id="KW-0186">Copper</keyword>
<organism evidence="6 7">
    <name type="scientific">Habropoda laboriosa</name>
    <dbReference type="NCBI Taxonomy" id="597456"/>
    <lineage>
        <taxon>Eukaryota</taxon>
        <taxon>Metazoa</taxon>
        <taxon>Ecdysozoa</taxon>
        <taxon>Arthropoda</taxon>
        <taxon>Hexapoda</taxon>
        <taxon>Insecta</taxon>
        <taxon>Pterygota</taxon>
        <taxon>Neoptera</taxon>
        <taxon>Endopterygota</taxon>
        <taxon>Hymenoptera</taxon>
        <taxon>Apocrita</taxon>
        <taxon>Aculeata</taxon>
        <taxon>Apoidea</taxon>
        <taxon>Anthophila</taxon>
        <taxon>Apidae</taxon>
        <taxon>Habropoda</taxon>
    </lineage>
</organism>
<name>A0A0L7RA41_9HYME</name>
<gene>
    <name evidence="6" type="ORF">WH47_11129</name>
</gene>
<dbReference type="Pfam" id="PF02630">
    <property type="entry name" value="SCO1-SenC"/>
    <property type="match status" value="1"/>
</dbReference>
<dbReference type="EMBL" id="KQ414619">
    <property type="protein sequence ID" value="KOC67728.1"/>
    <property type="molecule type" value="Genomic_DNA"/>
</dbReference>
<evidence type="ECO:0000256" key="4">
    <source>
        <dbReference type="SAM" id="Phobius"/>
    </source>
</evidence>
<dbReference type="STRING" id="597456.A0A0L7RA41"/>